<evidence type="ECO:0000256" key="1">
    <source>
        <dbReference type="SAM" id="MobiDB-lite"/>
    </source>
</evidence>
<feature type="region of interest" description="Disordered" evidence="1">
    <location>
        <begin position="138"/>
        <end position="175"/>
    </location>
</feature>
<feature type="compositionally biased region" description="Acidic residues" evidence="1">
    <location>
        <begin position="149"/>
        <end position="165"/>
    </location>
</feature>
<accession>A0ABT1Z8X0</accession>
<dbReference type="Proteomes" id="UP001204320">
    <property type="component" value="Unassembled WGS sequence"/>
</dbReference>
<keyword evidence="3" id="KW-1185">Reference proteome</keyword>
<name>A0ABT1Z8X0_9ACTN</name>
<evidence type="ECO:0000313" key="3">
    <source>
        <dbReference type="Proteomes" id="UP001204320"/>
    </source>
</evidence>
<dbReference type="InterPro" id="IPR012332">
    <property type="entry name" value="Autotransporter_pectin_lyase_C"/>
</dbReference>
<protein>
    <recommendedName>
        <fullName evidence="4">Carbohydrate-binding domain-containing protein</fullName>
    </recommendedName>
</protein>
<dbReference type="Gene3D" id="2.160.20.20">
    <property type="match status" value="1"/>
</dbReference>
<dbReference type="EMBL" id="JANSKA010000004">
    <property type="protein sequence ID" value="MCR9036661.1"/>
    <property type="molecule type" value="Genomic_DNA"/>
</dbReference>
<evidence type="ECO:0000313" key="2">
    <source>
        <dbReference type="EMBL" id="MCR9036661.1"/>
    </source>
</evidence>
<evidence type="ECO:0008006" key="4">
    <source>
        <dbReference type="Google" id="ProtNLM"/>
    </source>
</evidence>
<feature type="region of interest" description="Disordered" evidence="1">
    <location>
        <begin position="82"/>
        <end position="102"/>
    </location>
</feature>
<reference evidence="2 3" key="1">
    <citation type="submission" date="2022-08" db="EMBL/GenBank/DDBJ databases">
        <title>Tractidigestivibacter montrealensis type strain KD21.</title>
        <authorList>
            <person name="Diop K."/>
            <person name="Richard C."/>
            <person name="Routy B."/>
        </authorList>
    </citation>
    <scope>NUCLEOTIDE SEQUENCE [LARGE SCALE GENOMIC DNA]</scope>
    <source>
        <strain evidence="2 3">KD21</strain>
    </source>
</reference>
<dbReference type="RefSeq" id="WP_258499146.1">
    <property type="nucleotide sequence ID" value="NZ_JANSKA010000004.1"/>
</dbReference>
<sequence length="376" mass="37574">MREETSSETKQVPTEVLSDEAVAAPRVAHWWRRPVAATSRASKAACMLAAAFALTAVLGVTPSKVVAEELDHAGVIQEEVGQESLASEGADQTVSAQDDSDNHNAVQVAATVPDPIEPHMQPTTDSSTSLSLAAAYVSEEQNESGDGSGGDDDATSEDSERELNDEVLTSTGDGSTVLVGAGESLVARGSTIISLSPSDSSALSVTDGATADIAAASTLSARGENSIALACAGTGSLACLSDSSAYASGEKCAAIAATDGASVSMERGSLEATPGTIVRAEGSGSSVSLVDVQILSTGSLAELCGDAALSLDGVTSASSHAAAIYVAAGVPSLRLTNGSVVRGTIVIADGADIDIQTDATSRIDGRIVYLSAANVA</sequence>
<comment type="caution">
    <text evidence="2">The sequence shown here is derived from an EMBL/GenBank/DDBJ whole genome shotgun (WGS) entry which is preliminary data.</text>
</comment>
<gene>
    <name evidence="2" type="ORF">NVS32_06830</name>
</gene>
<organism evidence="2 3">
    <name type="scientific">Tractidigestivibacter montrealensis</name>
    <dbReference type="NCBI Taxonomy" id="2972466"/>
    <lineage>
        <taxon>Bacteria</taxon>
        <taxon>Bacillati</taxon>
        <taxon>Actinomycetota</taxon>
        <taxon>Coriobacteriia</taxon>
        <taxon>Coriobacteriales</taxon>
        <taxon>Atopobiaceae</taxon>
        <taxon>Tractidigestivibacter</taxon>
    </lineage>
</organism>
<proteinExistence type="predicted"/>